<keyword evidence="9" id="KW-1185">Reference proteome</keyword>
<dbReference type="InterPro" id="IPR048367">
    <property type="entry name" value="TNP-like_RNaseH_C"/>
</dbReference>
<dbReference type="Pfam" id="PF21789">
    <property type="entry name" value="TNP-like_RNaseH_C"/>
    <property type="match status" value="1"/>
</dbReference>
<keyword evidence="1" id="KW-0479">Metal-binding</keyword>
<proteinExistence type="predicted"/>
<dbReference type="SUPFAM" id="SSF57716">
    <property type="entry name" value="Glucocorticoid receptor-like (DNA-binding domain)"/>
    <property type="match status" value="1"/>
</dbReference>
<dbReference type="SMART" id="SM00692">
    <property type="entry name" value="DM3"/>
    <property type="match status" value="1"/>
</dbReference>
<dbReference type="SMART" id="SM00980">
    <property type="entry name" value="THAP"/>
    <property type="match status" value="1"/>
</dbReference>
<comment type="caution">
    <text evidence="8">The sequence shown here is derived from an EMBL/GenBank/DDBJ whole genome shotgun (WGS) entry which is preliminary data.</text>
</comment>
<evidence type="ECO:0000256" key="3">
    <source>
        <dbReference type="ARBA" id="ARBA00022833"/>
    </source>
</evidence>
<evidence type="ECO:0000256" key="2">
    <source>
        <dbReference type="ARBA" id="ARBA00022771"/>
    </source>
</evidence>
<gene>
    <name evidence="8" type="ORF">R5R35_005100</name>
</gene>
<evidence type="ECO:0000256" key="5">
    <source>
        <dbReference type="PROSITE-ProRule" id="PRU00309"/>
    </source>
</evidence>
<sequence length="862" mass="98664">MPHVCSAYNCSNRSDKTKDISYFRFPLENEKLTQQWVVNMKRDKWYPTKSSFICSMHFEEKSMYFVNERRRLLANAVPTIFDFPSHFQKRQSSRPSPKKRHFEEAFSPVTVESANDNSDSNTNVQKEHSYCISSPRKFKKICDEMELENLKLKSQLRAAQMEINKKKNQIDKYQKTINELNKKLGESGSEILNKFTGVLKELIDLEIQGGQVRQYTQQMRVFALTLHFYSAQAYRYLRKSVKLPHPRTLRQWASVMDGKPGFTEESFVKLKQEVQASSEVIIASLMFDEVAIKKDIVWDGKNICGYVDLGQGSMESDECPVASEALVFMVTALNRSWKIPVGYCLINGLSAAIKKNLIEQYLRKLHETGICIVGVVCDGTATNRAAMNQLGISAEKLQSWFWHPADKTQKNFCIFDASHMLKLTRNLLAEKKILIDGTVENFSEIKWEYFEKLANVQEKEGLHAANKLRRQHLLYETQKMKVGLAAQTLSLSVAKAMLFCKNIGMNEFQGCESTVKFIKTIDLIFDLLNSCHPMGKGTKASISMRNKATMCSQIDECIAYLQNLKFADGSSVWTSSRKMPLYGFVNDLLSIKGIAENYVWGDKPKLKYLLTRRLSQDHLELFFSSLRTRGGHRNNPNAVQFQTAYKKCLIARVIPSDNGNCTFFDSEMLTQEDQTSENVSTCIQVDDHDYCNPGYQTLSLYVENVVEYIAGSIVHGISKKIKCSECLDALFQNKRESKSELIALKDVNNSLVNHSQGVVKLCKFAEQVFRRNEVILERNKKNRVLKFQTEVMSMLSDCSLCDCDMFTATGADEISHFASLVKLILKDYFTCRINYVCRKRSAEIKGKNVRQMLTKLILFKGQ</sequence>
<protein>
    <recommendedName>
        <fullName evidence="7">THAP-type domain-containing protein</fullName>
    </recommendedName>
</protein>
<dbReference type="InterPro" id="IPR006612">
    <property type="entry name" value="THAP_Znf"/>
</dbReference>
<accession>A0AAN9YZK4</accession>
<dbReference type="GO" id="GO:0008270">
    <property type="term" value="F:zinc ion binding"/>
    <property type="evidence" value="ECO:0007669"/>
    <property type="project" value="UniProtKB-KW"/>
</dbReference>
<feature type="coiled-coil region" evidence="6">
    <location>
        <begin position="142"/>
        <end position="190"/>
    </location>
</feature>
<dbReference type="EMBL" id="JAZDUA010000436">
    <property type="protein sequence ID" value="KAK7792640.1"/>
    <property type="molecule type" value="Genomic_DNA"/>
</dbReference>
<evidence type="ECO:0000259" key="7">
    <source>
        <dbReference type="PROSITE" id="PS50950"/>
    </source>
</evidence>
<reference evidence="8 9" key="1">
    <citation type="submission" date="2024-03" db="EMBL/GenBank/DDBJ databases">
        <title>The genome assembly and annotation of the cricket Gryllus longicercus Weissman &amp; Gray.</title>
        <authorList>
            <person name="Szrajer S."/>
            <person name="Gray D."/>
            <person name="Ylla G."/>
        </authorList>
    </citation>
    <scope>NUCLEOTIDE SEQUENCE [LARGE SCALE GENOMIC DNA]</scope>
    <source>
        <strain evidence="8">DAG 2021-001</strain>
        <tissue evidence="8">Whole body minus gut</tissue>
    </source>
</reference>
<dbReference type="AlphaFoldDB" id="A0AAN9YZK4"/>
<organism evidence="8 9">
    <name type="scientific">Gryllus longicercus</name>
    <dbReference type="NCBI Taxonomy" id="2509291"/>
    <lineage>
        <taxon>Eukaryota</taxon>
        <taxon>Metazoa</taxon>
        <taxon>Ecdysozoa</taxon>
        <taxon>Arthropoda</taxon>
        <taxon>Hexapoda</taxon>
        <taxon>Insecta</taxon>
        <taxon>Pterygota</taxon>
        <taxon>Neoptera</taxon>
        <taxon>Polyneoptera</taxon>
        <taxon>Orthoptera</taxon>
        <taxon>Ensifera</taxon>
        <taxon>Gryllidea</taxon>
        <taxon>Grylloidea</taxon>
        <taxon>Gryllidae</taxon>
        <taxon>Gryllinae</taxon>
        <taxon>Gryllus</taxon>
    </lineage>
</organism>
<dbReference type="Pfam" id="PF12017">
    <property type="entry name" value="Tnp_P_element"/>
    <property type="match status" value="1"/>
</dbReference>
<dbReference type="Proteomes" id="UP001378592">
    <property type="component" value="Unassembled WGS sequence"/>
</dbReference>
<dbReference type="Pfam" id="PF21787">
    <property type="entry name" value="TNP-like_RNaseH_N"/>
    <property type="match status" value="1"/>
</dbReference>
<dbReference type="InterPro" id="IPR021896">
    <property type="entry name" value="THAP9-like_HTH"/>
</dbReference>
<evidence type="ECO:0000256" key="1">
    <source>
        <dbReference type="ARBA" id="ARBA00022723"/>
    </source>
</evidence>
<dbReference type="PANTHER" id="PTHR47577">
    <property type="entry name" value="THAP DOMAIN-CONTAINING PROTEIN 6"/>
    <property type="match status" value="1"/>
</dbReference>
<dbReference type="InterPro" id="IPR038441">
    <property type="entry name" value="THAP_Znf_sf"/>
</dbReference>
<keyword evidence="6" id="KW-0175">Coiled coil</keyword>
<dbReference type="PANTHER" id="PTHR47577:SF2">
    <property type="entry name" value="THAP DOMAIN CONTAINING 9"/>
    <property type="match status" value="1"/>
</dbReference>
<dbReference type="Pfam" id="PF21788">
    <property type="entry name" value="TNP-like_GBD"/>
    <property type="match status" value="1"/>
</dbReference>
<keyword evidence="4 5" id="KW-0238">DNA-binding</keyword>
<evidence type="ECO:0000313" key="8">
    <source>
        <dbReference type="EMBL" id="KAK7792640.1"/>
    </source>
</evidence>
<dbReference type="InterPro" id="IPR048365">
    <property type="entry name" value="TNP-like_RNaseH_N"/>
</dbReference>
<evidence type="ECO:0000256" key="6">
    <source>
        <dbReference type="SAM" id="Coils"/>
    </source>
</evidence>
<dbReference type="PROSITE" id="PS50950">
    <property type="entry name" value="ZF_THAP"/>
    <property type="match status" value="1"/>
</dbReference>
<dbReference type="Gene3D" id="6.20.210.20">
    <property type="entry name" value="THAP domain"/>
    <property type="match status" value="1"/>
</dbReference>
<dbReference type="InterPro" id="IPR048366">
    <property type="entry name" value="TNP-like_GBD"/>
</dbReference>
<evidence type="ECO:0000256" key="4">
    <source>
        <dbReference type="ARBA" id="ARBA00023125"/>
    </source>
</evidence>
<dbReference type="GO" id="GO:0003677">
    <property type="term" value="F:DNA binding"/>
    <property type="evidence" value="ECO:0007669"/>
    <property type="project" value="UniProtKB-UniRule"/>
</dbReference>
<keyword evidence="3" id="KW-0862">Zinc</keyword>
<keyword evidence="2 5" id="KW-0863">Zinc-finger</keyword>
<evidence type="ECO:0000313" key="9">
    <source>
        <dbReference type="Proteomes" id="UP001378592"/>
    </source>
</evidence>
<feature type="domain" description="THAP-type" evidence="7">
    <location>
        <begin position="1"/>
        <end position="81"/>
    </location>
</feature>
<name>A0AAN9YZK4_9ORTH</name>
<dbReference type="Pfam" id="PF05485">
    <property type="entry name" value="THAP"/>
    <property type="match status" value="1"/>
</dbReference>